<evidence type="ECO:0000313" key="3">
    <source>
        <dbReference type="Proteomes" id="UP001247307"/>
    </source>
</evidence>
<organism evidence="2 3">
    <name type="scientific">Falsarthrobacter nasiphocae</name>
    <dbReference type="NCBI Taxonomy" id="189863"/>
    <lineage>
        <taxon>Bacteria</taxon>
        <taxon>Bacillati</taxon>
        <taxon>Actinomycetota</taxon>
        <taxon>Actinomycetes</taxon>
        <taxon>Micrococcales</taxon>
        <taxon>Micrococcaceae</taxon>
        <taxon>Falsarthrobacter</taxon>
    </lineage>
</organism>
<feature type="transmembrane region" description="Helical" evidence="1">
    <location>
        <begin position="207"/>
        <end position="230"/>
    </location>
</feature>
<feature type="transmembrane region" description="Helical" evidence="1">
    <location>
        <begin position="32"/>
        <end position="58"/>
    </location>
</feature>
<keyword evidence="1" id="KW-0472">Membrane</keyword>
<gene>
    <name evidence="2" type="ORF">J2S35_000348</name>
</gene>
<feature type="transmembrane region" description="Helical" evidence="1">
    <location>
        <begin position="506"/>
        <end position="526"/>
    </location>
</feature>
<accession>A0AAE3YCJ6</accession>
<dbReference type="Proteomes" id="UP001247307">
    <property type="component" value="Unassembled WGS sequence"/>
</dbReference>
<feature type="transmembrane region" description="Helical" evidence="1">
    <location>
        <begin position="425"/>
        <end position="444"/>
    </location>
</feature>
<keyword evidence="1" id="KW-1133">Transmembrane helix</keyword>
<evidence type="ECO:0000256" key="1">
    <source>
        <dbReference type="SAM" id="Phobius"/>
    </source>
</evidence>
<keyword evidence="1" id="KW-0812">Transmembrane</keyword>
<feature type="transmembrane region" description="Helical" evidence="1">
    <location>
        <begin position="464"/>
        <end position="485"/>
    </location>
</feature>
<feature type="transmembrane region" description="Helical" evidence="1">
    <location>
        <begin position="316"/>
        <end position="336"/>
    </location>
</feature>
<evidence type="ECO:0000313" key="2">
    <source>
        <dbReference type="EMBL" id="MDR6891408.1"/>
    </source>
</evidence>
<proteinExistence type="predicted"/>
<sequence>MSWLNTIPYLVGLAAFLFLPGVVILRASGVRGLGVAAFALPVTASVMGVFAVLLPFVGAAWNPVSFLICAAITAVLALLTRFVIALINTDISRPHSFETVDSPVVDRLRRFRWGVDAPVSLIYLAAVALPAFAIFYRYAHGFGNVERISQTFDNIYHLNAIRRIMDTGSGSSLTLGNLTAESAGFYPAAWHDMVAQTALLLHVSIPAAVNMTNIVIACLVWPLSLLFLITRITGPRLLPIVLTAALAPAFPAFPYLMVEFGVLYPNHLAIAILPAVIGAVLQILGMTQADTPTFWPGLVALVGSLPGMLLAHPSTLMALIAFVMPVMVTKLWWMYIDRRRSPADRRRFWAFLGLFVAYAVIGLICWVVLRPAASSSTWPPFQSPAQATGEVLAGTPMGLPGGTLMFILTTTGVLFLVLTRRQRWVVGMFLMGAWLYVTSTSYPFGDVRTFFTGIWYNDSNRLAALLPVVSAPVVVLGGEFLIRWVTKRVMQSETYARLAATKAPWLNQRLIVSAVLAMLLVGAGALQVQSGAMTAEQAKLNGRYYSGKESLLLSPDERALLDRLPEHVAEGDVVVGSPWTGASLVYAISDRQTLRPHIYGAVSPDAQYALEHWEEAPYNTAACSAVKNTRAFYALDFGPLEVHHGWHPIPGLSYLEGAAGVELVDQQGAAKLYKMTGCK</sequence>
<dbReference type="Pfam" id="PF20176">
    <property type="entry name" value="DUF6541"/>
    <property type="match status" value="1"/>
</dbReference>
<dbReference type="InterPro" id="IPR046671">
    <property type="entry name" value="DUF6541"/>
</dbReference>
<reference evidence="2" key="1">
    <citation type="submission" date="2023-07" db="EMBL/GenBank/DDBJ databases">
        <title>Sequencing the genomes of 1000 actinobacteria strains.</title>
        <authorList>
            <person name="Klenk H.-P."/>
        </authorList>
    </citation>
    <scope>NUCLEOTIDE SEQUENCE</scope>
    <source>
        <strain evidence="2">DSM 13988</strain>
    </source>
</reference>
<dbReference type="AlphaFoldDB" id="A0AAE3YCJ6"/>
<name>A0AAE3YCJ6_9MICC</name>
<feature type="transmembrane region" description="Helical" evidence="1">
    <location>
        <begin position="293"/>
        <end position="310"/>
    </location>
</feature>
<feature type="transmembrane region" description="Helical" evidence="1">
    <location>
        <begin position="64"/>
        <end position="87"/>
    </location>
</feature>
<keyword evidence="3" id="KW-1185">Reference proteome</keyword>
<feature type="transmembrane region" description="Helical" evidence="1">
    <location>
        <begin position="399"/>
        <end position="418"/>
    </location>
</feature>
<protein>
    <submittedName>
        <fullName evidence="2">Uncharacterized protein</fullName>
    </submittedName>
</protein>
<dbReference type="RefSeq" id="WP_309849165.1">
    <property type="nucleotide sequence ID" value="NZ_BAAAIU010000024.1"/>
</dbReference>
<feature type="transmembrane region" description="Helical" evidence="1">
    <location>
        <begin position="117"/>
        <end position="139"/>
    </location>
</feature>
<feature type="transmembrane region" description="Helical" evidence="1">
    <location>
        <begin position="268"/>
        <end position="286"/>
    </location>
</feature>
<feature type="transmembrane region" description="Helical" evidence="1">
    <location>
        <begin position="237"/>
        <end position="256"/>
    </location>
</feature>
<dbReference type="EMBL" id="JAVDUI010000001">
    <property type="protein sequence ID" value="MDR6891408.1"/>
    <property type="molecule type" value="Genomic_DNA"/>
</dbReference>
<comment type="caution">
    <text evidence="2">The sequence shown here is derived from an EMBL/GenBank/DDBJ whole genome shotgun (WGS) entry which is preliminary data.</text>
</comment>
<feature type="transmembrane region" description="Helical" evidence="1">
    <location>
        <begin position="348"/>
        <end position="369"/>
    </location>
</feature>
<feature type="transmembrane region" description="Helical" evidence="1">
    <location>
        <begin position="6"/>
        <end position="25"/>
    </location>
</feature>